<dbReference type="AlphaFoldDB" id="A0AAV2QPZ9"/>
<name>A0AAV2QPZ9_MEGNR</name>
<dbReference type="Proteomes" id="UP001497623">
    <property type="component" value="Unassembled WGS sequence"/>
</dbReference>
<keyword evidence="3" id="KW-1185">Reference proteome</keyword>
<reference evidence="2 3" key="1">
    <citation type="submission" date="2024-05" db="EMBL/GenBank/DDBJ databases">
        <authorList>
            <person name="Wallberg A."/>
        </authorList>
    </citation>
    <scope>NUCLEOTIDE SEQUENCE [LARGE SCALE GENOMIC DNA]</scope>
</reference>
<evidence type="ECO:0000256" key="1">
    <source>
        <dbReference type="SAM" id="MobiDB-lite"/>
    </source>
</evidence>
<evidence type="ECO:0000313" key="3">
    <source>
        <dbReference type="Proteomes" id="UP001497623"/>
    </source>
</evidence>
<dbReference type="EMBL" id="CAXKWB010009921">
    <property type="protein sequence ID" value="CAL4096302.1"/>
    <property type="molecule type" value="Genomic_DNA"/>
</dbReference>
<feature type="non-terminal residue" evidence="2">
    <location>
        <position position="1"/>
    </location>
</feature>
<protein>
    <submittedName>
        <fullName evidence="2">Uncharacterized protein</fullName>
    </submittedName>
</protein>
<feature type="compositionally biased region" description="Basic and acidic residues" evidence="1">
    <location>
        <begin position="1"/>
        <end position="13"/>
    </location>
</feature>
<proteinExistence type="predicted"/>
<gene>
    <name evidence="2" type="ORF">MNOR_LOCUS15684</name>
</gene>
<evidence type="ECO:0000313" key="2">
    <source>
        <dbReference type="EMBL" id="CAL4096302.1"/>
    </source>
</evidence>
<feature type="region of interest" description="Disordered" evidence="1">
    <location>
        <begin position="1"/>
        <end position="23"/>
    </location>
</feature>
<comment type="caution">
    <text evidence="2">The sequence shown here is derived from an EMBL/GenBank/DDBJ whole genome shotgun (WGS) entry which is preliminary data.</text>
</comment>
<organism evidence="2 3">
    <name type="scientific">Meganyctiphanes norvegica</name>
    <name type="common">Northern krill</name>
    <name type="synonym">Thysanopoda norvegica</name>
    <dbReference type="NCBI Taxonomy" id="48144"/>
    <lineage>
        <taxon>Eukaryota</taxon>
        <taxon>Metazoa</taxon>
        <taxon>Ecdysozoa</taxon>
        <taxon>Arthropoda</taxon>
        <taxon>Crustacea</taxon>
        <taxon>Multicrustacea</taxon>
        <taxon>Malacostraca</taxon>
        <taxon>Eumalacostraca</taxon>
        <taxon>Eucarida</taxon>
        <taxon>Euphausiacea</taxon>
        <taxon>Euphausiidae</taxon>
        <taxon>Meganyctiphanes</taxon>
    </lineage>
</organism>
<feature type="non-terminal residue" evidence="2">
    <location>
        <position position="103"/>
    </location>
</feature>
<sequence length="103" mass="11954">DDRRGDPTSRVDRSGSPMDDSMSCLIDTDDNRMHCYCTSPDCNDDNCQFCFREAREFTCYYCQNFDKDNLFDKTPYDANCGKDNYSGNAQHFPKAFGCMTMHY</sequence>
<accession>A0AAV2QPZ9</accession>